<dbReference type="Gene3D" id="2.60.130.10">
    <property type="entry name" value="Aromatic compound dioxygenase"/>
    <property type="match status" value="1"/>
</dbReference>
<dbReference type="InterPro" id="IPR000627">
    <property type="entry name" value="Intradiol_dOase_C"/>
</dbReference>
<evidence type="ECO:0000313" key="5">
    <source>
        <dbReference type="EMBL" id="MCT8972092.1"/>
    </source>
</evidence>
<dbReference type="InterPro" id="IPR012786">
    <property type="entry name" value="Protocat_dOase_a"/>
</dbReference>
<name>A0AAW5QW02_9HYPH</name>
<reference evidence="5 6" key="1">
    <citation type="submission" date="2022-04" db="EMBL/GenBank/DDBJ databases">
        <authorList>
            <person name="Ye Y.-Q."/>
            <person name="Du Z.-J."/>
        </authorList>
    </citation>
    <scope>NUCLEOTIDE SEQUENCE [LARGE SCALE GENOMIC DNA]</scope>
    <source>
        <strain evidence="5 6">A6E488</strain>
    </source>
</reference>
<gene>
    <name evidence="5" type="primary">pcaG</name>
    <name evidence="5" type="ORF">MUB46_09515</name>
</gene>
<dbReference type="EMBL" id="JALIDZ010000004">
    <property type="protein sequence ID" value="MCT8972092.1"/>
    <property type="molecule type" value="Genomic_DNA"/>
</dbReference>
<dbReference type="SUPFAM" id="SSF49482">
    <property type="entry name" value="Aromatic compound dioxygenase"/>
    <property type="match status" value="1"/>
</dbReference>
<dbReference type="RefSeq" id="WP_261615669.1">
    <property type="nucleotide sequence ID" value="NZ_JALIDZ010000004.1"/>
</dbReference>
<evidence type="ECO:0000259" key="4">
    <source>
        <dbReference type="PROSITE" id="PS00083"/>
    </source>
</evidence>
<dbReference type="EC" id="1.13.11.3" evidence="5"/>
<evidence type="ECO:0000313" key="6">
    <source>
        <dbReference type="Proteomes" id="UP001320898"/>
    </source>
</evidence>
<dbReference type="CDD" id="cd03463">
    <property type="entry name" value="3_4-PCD_alpha"/>
    <property type="match status" value="1"/>
</dbReference>
<accession>A0AAW5QW02</accession>
<keyword evidence="6" id="KW-1185">Reference proteome</keyword>
<dbReference type="GO" id="GO:0018578">
    <property type="term" value="F:protocatechuate 3,4-dioxygenase activity"/>
    <property type="evidence" value="ECO:0007669"/>
    <property type="project" value="UniProtKB-EC"/>
</dbReference>
<dbReference type="PANTHER" id="PTHR33711:SF9">
    <property type="entry name" value="PROTOCATECHUATE 3,4-DIOXYGENASE ALPHA CHAIN"/>
    <property type="match status" value="1"/>
</dbReference>
<dbReference type="Proteomes" id="UP001320898">
    <property type="component" value="Unassembled WGS sequence"/>
</dbReference>
<evidence type="ECO:0000256" key="3">
    <source>
        <dbReference type="ARBA" id="ARBA00023002"/>
    </source>
</evidence>
<comment type="caution">
    <text evidence="5">The sequence shown here is derived from an EMBL/GenBank/DDBJ whole genome shotgun (WGS) entry which is preliminary data.</text>
</comment>
<dbReference type="InterPro" id="IPR050770">
    <property type="entry name" value="Intradiol_RC_Dioxygenase"/>
</dbReference>
<dbReference type="Pfam" id="PF00775">
    <property type="entry name" value="Dioxygenase_C"/>
    <property type="match status" value="1"/>
</dbReference>
<sequence>MSKTTPSQTVGPFFHFGLTDTYEADDLAGTESEGERIVIEGHVLDGDGEPVPDCMIEIWQANAAGKYDHPEDDQDKPIDPGFRGFGRVATDPEGRFHFRTVRPGPVSGRGNALQAPHILVQVYARGLLKQLVTRIYLEGEPLNDTDPLLNVIEDAAARHSLIAKNKGDGHYHWDIILQGGNETQFFEA</sequence>
<protein>
    <submittedName>
        <fullName evidence="5">Protocatechuate 3,4-dioxygenase subunit alpha</fullName>
        <ecNumber evidence="5">1.13.11.3</ecNumber>
    </submittedName>
</protein>
<organism evidence="5 6">
    <name type="scientific">Microbaculum marinisediminis</name>
    <dbReference type="NCBI Taxonomy" id="2931392"/>
    <lineage>
        <taxon>Bacteria</taxon>
        <taxon>Pseudomonadati</taxon>
        <taxon>Pseudomonadota</taxon>
        <taxon>Alphaproteobacteria</taxon>
        <taxon>Hyphomicrobiales</taxon>
        <taxon>Tepidamorphaceae</taxon>
        <taxon>Microbaculum</taxon>
    </lineage>
</organism>
<feature type="domain" description="Intradiol ring-cleavage dioxygenases" evidence="4">
    <location>
        <begin position="39"/>
        <end position="67"/>
    </location>
</feature>
<proteinExistence type="inferred from homology"/>
<dbReference type="PANTHER" id="PTHR33711">
    <property type="entry name" value="DIOXYGENASE, PUTATIVE (AFU_ORTHOLOGUE AFUA_2G02910)-RELATED"/>
    <property type="match status" value="1"/>
</dbReference>
<keyword evidence="3 5" id="KW-0560">Oxidoreductase</keyword>
<comment type="similarity">
    <text evidence="1">Belongs to the intradiol ring-cleavage dioxygenase family.</text>
</comment>
<dbReference type="NCBIfam" id="TIGR02423">
    <property type="entry name" value="protocat_alph"/>
    <property type="match status" value="1"/>
</dbReference>
<dbReference type="InterPro" id="IPR015889">
    <property type="entry name" value="Intradiol_dOase_core"/>
</dbReference>
<evidence type="ECO:0000256" key="2">
    <source>
        <dbReference type="ARBA" id="ARBA00022964"/>
    </source>
</evidence>
<evidence type="ECO:0000256" key="1">
    <source>
        <dbReference type="ARBA" id="ARBA00007825"/>
    </source>
</evidence>
<dbReference type="GO" id="GO:0008199">
    <property type="term" value="F:ferric iron binding"/>
    <property type="evidence" value="ECO:0007669"/>
    <property type="project" value="InterPro"/>
</dbReference>
<keyword evidence="2" id="KW-0223">Dioxygenase</keyword>
<dbReference type="AlphaFoldDB" id="A0AAW5QW02"/>
<dbReference type="PROSITE" id="PS00083">
    <property type="entry name" value="INTRADIOL_DIOXYGENAS"/>
    <property type="match status" value="1"/>
</dbReference>